<dbReference type="InterPro" id="IPR038749">
    <property type="entry name" value="Sld5_GINS_A"/>
</dbReference>
<name>A0A4Q0A0C6_9FUNG</name>
<dbReference type="SUPFAM" id="SSF158573">
    <property type="entry name" value="GINS helical bundle-like"/>
    <property type="match status" value="1"/>
</dbReference>
<dbReference type="PANTHER" id="PTHR21206">
    <property type="entry name" value="SLD5 PROTEIN"/>
    <property type="match status" value="1"/>
</dbReference>
<dbReference type="Gene3D" id="1.20.58.1030">
    <property type="match status" value="1"/>
</dbReference>
<feature type="region of interest" description="Disordered" evidence="7">
    <location>
        <begin position="1"/>
        <end position="22"/>
    </location>
</feature>
<dbReference type="STRING" id="215637.A0A4Q0A0C6"/>
<dbReference type="CDD" id="cd11711">
    <property type="entry name" value="GINS_A_Sld5"/>
    <property type="match status" value="1"/>
</dbReference>
<sequence>MDEDYGDVTPITHDAHPGADAEPNIDELLQGALGTYGQIETTEFDGNFTNEDVKKLTRTWLNEKQAPDLLPYQDQLVGDLTEMVQNQLQLVDALQEESAGQAFIAMLYQSELERIKFVIRSYLKVRLQKIERYIMLYASSEDHLARMSLGERAFAVRYKSLFENHLHKTCLDKLPESLRSLDENNGNISMVTVPNLRSAVVCRVLTNVGDYAITETETVDMRKDNIFLVSYDSIQNLLDSHSIELI</sequence>
<evidence type="ECO:0000256" key="7">
    <source>
        <dbReference type="SAM" id="MobiDB-lite"/>
    </source>
</evidence>
<feature type="domain" description="GINS subunit" evidence="8">
    <location>
        <begin position="103"/>
        <end position="167"/>
    </location>
</feature>
<reference evidence="11" key="1">
    <citation type="journal article" date="2018" name="Nat. Microbiol.">
        <title>Leveraging single-cell genomics to expand the fungal tree of life.</title>
        <authorList>
            <person name="Ahrendt S.R."/>
            <person name="Quandt C.A."/>
            <person name="Ciobanu D."/>
            <person name="Clum A."/>
            <person name="Salamov A."/>
            <person name="Andreopoulos B."/>
            <person name="Cheng J.F."/>
            <person name="Woyke T."/>
            <person name="Pelin A."/>
            <person name="Henrissat B."/>
            <person name="Reynolds N.K."/>
            <person name="Benny G.L."/>
            <person name="Smith M.E."/>
            <person name="James T.Y."/>
            <person name="Grigoriev I.V."/>
        </authorList>
    </citation>
    <scope>NUCLEOTIDE SEQUENCE [LARGE SCALE GENOMIC DNA]</scope>
    <source>
        <strain evidence="11">RSA 468</strain>
    </source>
</reference>
<keyword evidence="11" id="KW-1185">Reference proteome</keyword>
<dbReference type="Proteomes" id="UP000268162">
    <property type="component" value="Unassembled WGS sequence"/>
</dbReference>
<evidence type="ECO:0000256" key="5">
    <source>
        <dbReference type="ARBA" id="ARBA00023242"/>
    </source>
</evidence>
<feature type="domain" description="DNA replication complex GINS protein SLD5 C-terminal" evidence="9">
    <location>
        <begin position="194"/>
        <end position="246"/>
    </location>
</feature>
<dbReference type="Pfam" id="PF05916">
    <property type="entry name" value="Sld5"/>
    <property type="match status" value="1"/>
</dbReference>
<evidence type="ECO:0000256" key="6">
    <source>
        <dbReference type="PIRNR" id="PIRNR007764"/>
    </source>
</evidence>
<evidence type="ECO:0000256" key="2">
    <source>
        <dbReference type="ARBA" id="ARBA00008187"/>
    </source>
</evidence>
<dbReference type="GO" id="GO:0000727">
    <property type="term" value="P:double-strand break repair via break-induced replication"/>
    <property type="evidence" value="ECO:0007669"/>
    <property type="project" value="TreeGrafter"/>
</dbReference>
<keyword evidence="4 6" id="KW-0235">DNA replication</keyword>
<evidence type="ECO:0000256" key="4">
    <source>
        <dbReference type="ARBA" id="ARBA00022705"/>
    </source>
</evidence>
<dbReference type="EMBL" id="ML002268">
    <property type="protein sequence ID" value="RKP39485.1"/>
    <property type="molecule type" value="Genomic_DNA"/>
</dbReference>
<dbReference type="PANTHER" id="PTHR21206:SF0">
    <property type="entry name" value="DNA REPLICATION COMPLEX GINS PROTEIN SLD5"/>
    <property type="match status" value="1"/>
</dbReference>
<dbReference type="PIRSF" id="PIRSF007764">
    <property type="entry name" value="Sld5"/>
    <property type="match status" value="1"/>
</dbReference>
<proteinExistence type="inferred from homology"/>
<evidence type="ECO:0000313" key="11">
    <source>
        <dbReference type="Proteomes" id="UP000268162"/>
    </source>
</evidence>
<comment type="subcellular location">
    <subcellularLocation>
        <location evidence="1 6">Nucleus</location>
    </subcellularLocation>
</comment>
<accession>A0A4Q0A0C6</accession>
<evidence type="ECO:0000259" key="9">
    <source>
        <dbReference type="Pfam" id="PF16922"/>
    </source>
</evidence>
<protein>
    <recommendedName>
        <fullName evidence="3 6">DNA replication complex GINS protein SLD5</fullName>
    </recommendedName>
</protein>
<dbReference type="InterPro" id="IPR021151">
    <property type="entry name" value="GINS_A"/>
</dbReference>
<dbReference type="InterPro" id="IPR036224">
    <property type="entry name" value="GINS_bundle-like_dom_sf"/>
</dbReference>
<evidence type="ECO:0000313" key="10">
    <source>
        <dbReference type="EMBL" id="RKP39485.1"/>
    </source>
</evidence>
<dbReference type="InterPro" id="IPR031633">
    <property type="entry name" value="SLD5_C"/>
</dbReference>
<dbReference type="GO" id="GO:0006261">
    <property type="term" value="P:DNA-templated DNA replication"/>
    <property type="evidence" value="ECO:0007669"/>
    <property type="project" value="InterPro"/>
</dbReference>
<dbReference type="Pfam" id="PF16922">
    <property type="entry name" value="SLD5_C"/>
    <property type="match status" value="1"/>
</dbReference>
<comment type="function">
    <text evidence="6">The GINS complex plays an essential role in the initiation of DNA replication.</text>
</comment>
<evidence type="ECO:0000256" key="1">
    <source>
        <dbReference type="ARBA" id="ARBA00004123"/>
    </source>
</evidence>
<evidence type="ECO:0000256" key="3">
    <source>
        <dbReference type="ARBA" id="ARBA00014804"/>
    </source>
</evidence>
<dbReference type="SUPFAM" id="SSF160059">
    <property type="entry name" value="PriA/YqbF domain"/>
    <property type="match status" value="1"/>
</dbReference>
<dbReference type="InterPro" id="IPR008591">
    <property type="entry name" value="GINS_Sld5"/>
</dbReference>
<evidence type="ECO:0000259" key="8">
    <source>
        <dbReference type="Pfam" id="PF05916"/>
    </source>
</evidence>
<dbReference type="GO" id="GO:0000811">
    <property type="term" value="C:GINS complex"/>
    <property type="evidence" value="ECO:0007669"/>
    <property type="project" value="UniProtKB-UniRule"/>
</dbReference>
<gene>
    <name evidence="10" type="ORF">BJ085DRAFT_15087</name>
</gene>
<organism evidence="10 11">
    <name type="scientific">Dimargaris cristalligena</name>
    <dbReference type="NCBI Taxonomy" id="215637"/>
    <lineage>
        <taxon>Eukaryota</taxon>
        <taxon>Fungi</taxon>
        <taxon>Fungi incertae sedis</taxon>
        <taxon>Zoopagomycota</taxon>
        <taxon>Kickxellomycotina</taxon>
        <taxon>Dimargaritomycetes</taxon>
        <taxon>Dimargaritales</taxon>
        <taxon>Dimargaritaceae</taxon>
        <taxon>Dimargaris</taxon>
    </lineage>
</organism>
<dbReference type="AlphaFoldDB" id="A0A4Q0A0C6"/>
<comment type="similarity">
    <text evidence="2 6">Belongs to the GINS4/SLD5 family.</text>
</comment>
<dbReference type="CDD" id="cd21692">
    <property type="entry name" value="GINS_B_Sld5"/>
    <property type="match status" value="1"/>
</dbReference>
<keyword evidence="5 6" id="KW-0539">Nucleus</keyword>